<keyword evidence="3" id="KW-0560">Oxidoreductase</keyword>
<dbReference type="Gene3D" id="1.25.40.20">
    <property type="entry name" value="Ankyrin repeat-containing domain"/>
    <property type="match status" value="2"/>
</dbReference>
<dbReference type="Pfam" id="PF12796">
    <property type="entry name" value="Ank_2"/>
    <property type="match status" value="2"/>
</dbReference>
<dbReference type="STRING" id="5078.A0A135LE04"/>
<feature type="repeat" description="ANK" evidence="4">
    <location>
        <begin position="758"/>
        <end position="790"/>
    </location>
</feature>
<dbReference type="SMART" id="SM00248">
    <property type="entry name" value="ANK"/>
    <property type="match status" value="6"/>
</dbReference>
<comment type="similarity">
    <text evidence="1">Belongs to the short-chain dehydrogenases/reductases (SDR) family.</text>
</comment>
<dbReference type="RefSeq" id="XP_040645730.1">
    <property type="nucleotide sequence ID" value="XM_040788777.1"/>
</dbReference>
<feature type="repeat" description="ANK" evidence="4">
    <location>
        <begin position="692"/>
        <end position="724"/>
    </location>
</feature>
<dbReference type="PROSITE" id="PS50088">
    <property type="entry name" value="ANK_REPEAT"/>
    <property type="match status" value="5"/>
</dbReference>
<sequence>MQKEVEKPSRGPQSQFQQGHQIPVEHHQKPGLQADMENPKPVSTKLPTEDGGYQTYKAAGKLSGKNAIITGGDSGIGRAVAILFAMEGASSLITYLPEEEKDAQKTKKQVEANGGKCYCFPTDLRDAKNCQAVVDAALKNLGSIDILVNNAGTQTMIDDIKDLDESQWQSTFDTNIHPIFYLSKYTIPHLKSGSTIINCASVNHYIGRPDLLDYTATKGAIVAFTRGLSNQQVKNGIRVNCVCPGPIWTPLIPATMNTSAQEQFSATPMGRPGQPTIRLLTASLYDSIRGSTSLTNQAQNELELLLELLNATETYTFSLSECAHFTVLKKRLQSCHVVLQELQKLVSHPDTLGAQSLISEIRARLSSVIFGLSEVNLNMMISSQKIIENALRRFVDNIHAGKSEASVISGVLNDSSNPEENEAWTRLQGELVGTGIASDLLTLSHDFVISTLRKIIETDGPLPVNKEILASAEEAHESMEPAPNLELERQRSLDDNDWLANEPTGLPFLPLPPKGLSFSDKRRSYSSQTQPSSEKETIREDFPIPVLLDTQDSTDTQKQALPVEAFPIPVLLDTPDSTDTDTQSQALPVESFPIPLLPEANLQYNETNLPEPVKVPIKRKPVPIERKPFNPSTDLHPFKVPVQFKKAPRISRMMWEMTSSKEDFISAITANQYATVQTLLEKGADPNTRNLSGQTPLMAAVSFGHEPIIRLLLSYGAYINTQASKYETPLATAAIHGYDRIVRILIASGAHVDMGKGTGKTALSQAATYGQDRIVELLLDCGADIDAINWTGETALAVAALNGNMKVARVLLERGADVDLMRYPWHTPLYKAVLSDEVEMAKVLVQYGADPFIKGGIGRKETVFAFAVKMGRTRILEVFETLGYHQGQEYHQGQVAYQYC</sequence>
<organism evidence="6 7">
    <name type="scientific">Penicillium patulum</name>
    <name type="common">Penicillium griseofulvum</name>
    <dbReference type="NCBI Taxonomy" id="5078"/>
    <lineage>
        <taxon>Eukaryota</taxon>
        <taxon>Fungi</taxon>
        <taxon>Dikarya</taxon>
        <taxon>Ascomycota</taxon>
        <taxon>Pezizomycotina</taxon>
        <taxon>Eurotiomycetes</taxon>
        <taxon>Eurotiomycetidae</taxon>
        <taxon>Eurotiales</taxon>
        <taxon>Aspergillaceae</taxon>
        <taxon>Penicillium</taxon>
    </lineage>
</organism>
<keyword evidence="2" id="KW-0521">NADP</keyword>
<feature type="region of interest" description="Disordered" evidence="5">
    <location>
        <begin position="497"/>
        <end position="542"/>
    </location>
</feature>
<dbReference type="Gene3D" id="3.40.50.720">
    <property type="entry name" value="NAD(P)-binding Rossmann-like Domain"/>
    <property type="match status" value="1"/>
</dbReference>
<proteinExistence type="inferred from homology"/>
<evidence type="ECO:0000313" key="7">
    <source>
        <dbReference type="Proteomes" id="UP000070168"/>
    </source>
</evidence>
<dbReference type="SUPFAM" id="SSF51735">
    <property type="entry name" value="NAD(P)-binding Rossmann-fold domains"/>
    <property type="match status" value="1"/>
</dbReference>
<dbReference type="Proteomes" id="UP000070168">
    <property type="component" value="Unassembled WGS sequence"/>
</dbReference>
<dbReference type="OrthoDB" id="20872at2759"/>
<dbReference type="Pfam" id="PF00106">
    <property type="entry name" value="adh_short"/>
    <property type="match status" value="1"/>
</dbReference>
<feature type="repeat" description="ANK" evidence="4">
    <location>
        <begin position="824"/>
        <end position="856"/>
    </location>
</feature>
<name>A0A135LE04_PENPA</name>
<dbReference type="PANTHER" id="PTHR48107">
    <property type="entry name" value="NADPH-DEPENDENT ALDEHYDE REDUCTASE-LIKE PROTEIN, CHLOROPLASTIC-RELATED"/>
    <property type="match status" value="1"/>
</dbReference>
<feature type="repeat" description="ANK" evidence="4">
    <location>
        <begin position="725"/>
        <end position="757"/>
    </location>
</feature>
<keyword evidence="4" id="KW-0040">ANK repeat</keyword>
<dbReference type="FunFam" id="3.40.50.720:FF:000084">
    <property type="entry name" value="Short-chain dehydrogenase reductase"/>
    <property type="match status" value="1"/>
</dbReference>
<dbReference type="PANTHER" id="PTHR48107:SF26">
    <property type="entry name" value="OXIDOREDUCTASE, SHORT-CHAIN DEHYDROGENASE_REDUCTASE FAMILY (AFU_ORTHOLOGUE AFUA_4G05870)"/>
    <property type="match status" value="1"/>
</dbReference>
<accession>A0A135LE04</accession>
<evidence type="ECO:0000256" key="1">
    <source>
        <dbReference type="ARBA" id="ARBA00006484"/>
    </source>
</evidence>
<dbReference type="InterPro" id="IPR036770">
    <property type="entry name" value="Ankyrin_rpt-contain_sf"/>
</dbReference>
<dbReference type="AlphaFoldDB" id="A0A135LE04"/>
<feature type="compositionally biased region" description="Basic and acidic residues" evidence="5">
    <location>
        <begin position="533"/>
        <end position="542"/>
    </location>
</feature>
<dbReference type="PROSITE" id="PS00061">
    <property type="entry name" value="ADH_SHORT"/>
    <property type="match status" value="1"/>
</dbReference>
<feature type="repeat" description="ANK" evidence="4">
    <location>
        <begin position="791"/>
        <end position="823"/>
    </location>
</feature>
<dbReference type="InterPro" id="IPR020904">
    <property type="entry name" value="Sc_DH/Rdtase_CS"/>
</dbReference>
<evidence type="ECO:0000256" key="2">
    <source>
        <dbReference type="ARBA" id="ARBA00022857"/>
    </source>
</evidence>
<evidence type="ECO:0000256" key="4">
    <source>
        <dbReference type="PROSITE-ProRule" id="PRU00023"/>
    </source>
</evidence>
<dbReference type="InterPro" id="IPR036291">
    <property type="entry name" value="NAD(P)-bd_dom_sf"/>
</dbReference>
<feature type="compositionally biased region" description="Polar residues" evidence="5">
    <location>
        <begin position="11"/>
        <end position="20"/>
    </location>
</feature>
<reference evidence="6 7" key="1">
    <citation type="journal article" date="2016" name="BMC Genomics">
        <title>Genome sequencing and secondary metabolism of the postharvest pathogen Penicillium griseofulvum.</title>
        <authorList>
            <person name="Banani H."/>
            <person name="Marcet-Houben M."/>
            <person name="Ballester A.R."/>
            <person name="Abbruscato P."/>
            <person name="Gonzalez-Candelas L."/>
            <person name="Gabaldon T."/>
            <person name="Spadaro D."/>
        </authorList>
    </citation>
    <scope>NUCLEOTIDE SEQUENCE [LARGE SCALE GENOMIC DNA]</scope>
    <source>
        <strain evidence="6 7">PG3</strain>
    </source>
</reference>
<dbReference type="GO" id="GO:0016614">
    <property type="term" value="F:oxidoreductase activity, acting on CH-OH group of donors"/>
    <property type="evidence" value="ECO:0007669"/>
    <property type="project" value="UniProtKB-ARBA"/>
</dbReference>
<dbReference type="InterPro" id="IPR002347">
    <property type="entry name" value="SDR_fam"/>
</dbReference>
<protein>
    <submittedName>
        <fullName evidence="6">Short-chain dehydrogenase/reductase SDR</fullName>
    </submittedName>
</protein>
<feature type="region of interest" description="Disordered" evidence="5">
    <location>
        <begin position="1"/>
        <end position="51"/>
    </location>
</feature>
<dbReference type="SUPFAM" id="SSF48403">
    <property type="entry name" value="Ankyrin repeat"/>
    <property type="match status" value="1"/>
</dbReference>
<evidence type="ECO:0000256" key="5">
    <source>
        <dbReference type="SAM" id="MobiDB-lite"/>
    </source>
</evidence>
<evidence type="ECO:0000313" key="6">
    <source>
        <dbReference type="EMBL" id="KXG47194.1"/>
    </source>
</evidence>
<dbReference type="PRINTS" id="PR00081">
    <property type="entry name" value="GDHRDH"/>
</dbReference>
<dbReference type="PRINTS" id="PR01415">
    <property type="entry name" value="ANKYRIN"/>
</dbReference>
<dbReference type="EMBL" id="LHQR01000065">
    <property type="protein sequence ID" value="KXG47194.1"/>
    <property type="molecule type" value="Genomic_DNA"/>
</dbReference>
<dbReference type="PRINTS" id="PR00080">
    <property type="entry name" value="SDRFAMILY"/>
</dbReference>
<dbReference type="GeneID" id="63704077"/>
<gene>
    <name evidence="6" type="ORF">PGRI_010640</name>
</gene>
<comment type="caution">
    <text evidence="6">The sequence shown here is derived from an EMBL/GenBank/DDBJ whole genome shotgun (WGS) entry which is preliminary data.</text>
</comment>
<dbReference type="PROSITE" id="PS50297">
    <property type="entry name" value="ANK_REP_REGION"/>
    <property type="match status" value="5"/>
</dbReference>
<evidence type="ECO:0000256" key="3">
    <source>
        <dbReference type="ARBA" id="ARBA00023002"/>
    </source>
</evidence>
<dbReference type="InterPro" id="IPR002110">
    <property type="entry name" value="Ankyrin_rpt"/>
</dbReference>
<keyword evidence="7" id="KW-1185">Reference proteome</keyword>